<protein>
    <submittedName>
        <fullName evidence="2">Uncharacterized protein</fullName>
    </submittedName>
</protein>
<accession>A0A143WRJ6</accession>
<reference evidence="3" key="1">
    <citation type="submission" date="2016-01" db="EMBL/GenBank/DDBJ databases">
        <authorList>
            <person name="Husnik F."/>
        </authorList>
    </citation>
    <scope>NUCLEOTIDE SEQUENCE [LARGE SCALE GENOMIC DNA]</scope>
</reference>
<keyword evidence="3" id="KW-1185">Reference proteome</keyword>
<keyword evidence="1" id="KW-1133">Transmembrane helix</keyword>
<evidence type="ECO:0000256" key="1">
    <source>
        <dbReference type="SAM" id="Phobius"/>
    </source>
</evidence>
<evidence type="ECO:0000313" key="3">
    <source>
        <dbReference type="Proteomes" id="UP000095665"/>
    </source>
</evidence>
<evidence type="ECO:0000313" key="2">
    <source>
        <dbReference type="EMBL" id="CUX96231.1"/>
    </source>
</evidence>
<gene>
    <name evidence="2" type="ORF">FVIR_GE00376</name>
</gene>
<dbReference type="AlphaFoldDB" id="A0A143WRJ6"/>
<keyword evidence="1" id="KW-0812">Transmembrane</keyword>
<organism evidence="2 3">
    <name type="scientific">Candidatus Gullanella endobia</name>
    <dbReference type="NCBI Taxonomy" id="1070130"/>
    <lineage>
        <taxon>Bacteria</taxon>
        <taxon>Pseudomonadati</taxon>
        <taxon>Pseudomonadota</taxon>
        <taxon>Gammaproteobacteria</taxon>
        <taxon>Enterobacterales</taxon>
        <taxon>Enterobacteriaceae</taxon>
        <taxon>Candidatus Gullanella</taxon>
    </lineage>
</organism>
<sequence>MVIYQRRYPAITYSQLSERSIYFALFYLMINNLYLLIDFYYVAEFDLVEF</sequence>
<feature type="transmembrane region" description="Helical" evidence="1">
    <location>
        <begin position="21"/>
        <end position="43"/>
    </location>
</feature>
<name>A0A143WRJ6_9ENTR</name>
<proteinExistence type="predicted"/>
<dbReference type="EMBL" id="LN999832">
    <property type="protein sequence ID" value="CUX96231.1"/>
    <property type="molecule type" value="Genomic_DNA"/>
</dbReference>
<keyword evidence="1" id="KW-0472">Membrane</keyword>
<dbReference type="Proteomes" id="UP000095665">
    <property type="component" value="Chromosome I"/>
</dbReference>
<dbReference type="KEGG" id="ged:FVIR_GE00376"/>